<dbReference type="Proteomes" id="UP001189624">
    <property type="component" value="Chromosome 10"/>
</dbReference>
<dbReference type="GO" id="GO:0005829">
    <property type="term" value="C:cytosol"/>
    <property type="evidence" value="ECO:0007669"/>
    <property type="project" value="TreeGrafter"/>
</dbReference>
<dbReference type="InterPro" id="IPR035904">
    <property type="entry name" value="Chorismate_synth_AroC_sf"/>
</dbReference>
<evidence type="ECO:0000256" key="9">
    <source>
        <dbReference type="RuleBase" id="RU000605"/>
    </source>
</evidence>
<evidence type="ECO:0000256" key="1">
    <source>
        <dbReference type="ARBA" id="ARBA00001852"/>
    </source>
</evidence>
<protein>
    <recommendedName>
        <fullName evidence="4 9">Chorismate synthase</fullName>
        <ecNumber evidence="4 9">4.2.3.5</ecNumber>
    </recommendedName>
</protein>
<dbReference type="InterPro" id="IPR020541">
    <property type="entry name" value="Chorismate_synthase_CS"/>
</dbReference>
<dbReference type="PANTHER" id="PTHR21085:SF0">
    <property type="entry name" value="CHORISMATE SYNTHASE"/>
    <property type="match status" value="1"/>
</dbReference>
<gene>
    <name evidence="10" type="ORF">AYBTSS11_LOCUS28911</name>
</gene>
<keyword evidence="6 9" id="KW-0057">Aromatic amino acid biosynthesis</keyword>
<proteinExistence type="inferred from homology"/>
<evidence type="ECO:0000256" key="5">
    <source>
        <dbReference type="ARBA" id="ARBA00022605"/>
    </source>
</evidence>
<name>A0AA86W268_9FABA</name>
<evidence type="ECO:0000256" key="6">
    <source>
        <dbReference type="ARBA" id="ARBA00023141"/>
    </source>
</evidence>
<evidence type="ECO:0000256" key="3">
    <source>
        <dbReference type="ARBA" id="ARBA00008014"/>
    </source>
</evidence>
<dbReference type="AlphaFoldDB" id="A0AA86W268"/>
<dbReference type="GO" id="GO:0009423">
    <property type="term" value="P:chorismate biosynthetic process"/>
    <property type="evidence" value="ECO:0007669"/>
    <property type="project" value="TreeGrafter"/>
</dbReference>
<accession>A0AA86W268</accession>
<dbReference type="FunFam" id="3.60.150.10:FF:000003">
    <property type="entry name" value="Chorismate synthase"/>
    <property type="match status" value="1"/>
</dbReference>
<evidence type="ECO:0000256" key="7">
    <source>
        <dbReference type="ARBA" id="ARBA00023239"/>
    </source>
</evidence>
<organism evidence="10 11">
    <name type="scientific">Sphenostylis stenocarpa</name>
    <dbReference type="NCBI Taxonomy" id="92480"/>
    <lineage>
        <taxon>Eukaryota</taxon>
        <taxon>Viridiplantae</taxon>
        <taxon>Streptophyta</taxon>
        <taxon>Embryophyta</taxon>
        <taxon>Tracheophyta</taxon>
        <taxon>Spermatophyta</taxon>
        <taxon>Magnoliopsida</taxon>
        <taxon>eudicotyledons</taxon>
        <taxon>Gunneridae</taxon>
        <taxon>Pentapetalae</taxon>
        <taxon>rosids</taxon>
        <taxon>fabids</taxon>
        <taxon>Fabales</taxon>
        <taxon>Fabaceae</taxon>
        <taxon>Papilionoideae</taxon>
        <taxon>50 kb inversion clade</taxon>
        <taxon>NPAAA clade</taxon>
        <taxon>indigoferoid/millettioid clade</taxon>
        <taxon>Phaseoleae</taxon>
        <taxon>Sphenostylis</taxon>
    </lineage>
</organism>
<comment type="similarity">
    <text evidence="3 9">Belongs to the chorismate synthase family.</text>
</comment>
<dbReference type="EC" id="4.2.3.5" evidence="4 9"/>
<keyword evidence="5 9" id="KW-0028">Amino-acid biosynthesis</keyword>
<comment type="pathway">
    <text evidence="2 9">Metabolic intermediate biosynthesis; chorismate biosynthesis; chorismate from D-erythrose 4-phosphate and phosphoenolpyruvate: step 7/7.</text>
</comment>
<keyword evidence="7 9" id="KW-0456">Lyase</keyword>
<dbReference type="NCBIfam" id="NF003793">
    <property type="entry name" value="PRK05382.1"/>
    <property type="match status" value="1"/>
</dbReference>
<evidence type="ECO:0000256" key="2">
    <source>
        <dbReference type="ARBA" id="ARBA00005044"/>
    </source>
</evidence>
<dbReference type="NCBIfam" id="TIGR00033">
    <property type="entry name" value="aroC"/>
    <property type="match status" value="2"/>
</dbReference>
<comment type="catalytic activity">
    <reaction evidence="1 9">
        <text>5-O-(1-carboxyvinyl)-3-phosphoshikimate = chorismate + phosphate</text>
        <dbReference type="Rhea" id="RHEA:21020"/>
        <dbReference type="ChEBI" id="CHEBI:29748"/>
        <dbReference type="ChEBI" id="CHEBI:43474"/>
        <dbReference type="ChEBI" id="CHEBI:57701"/>
        <dbReference type="EC" id="4.2.3.5"/>
    </reaction>
</comment>
<evidence type="ECO:0000256" key="8">
    <source>
        <dbReference type="ARBA" id="ARBA00053861"/>
    </source>
</evidence>
<dbReference type="Gramene" id="rna-AYBTSS11_LOCUS28911">
    <property type="protein sequence ID" value="CAJ1976768.1"/>
    <property type="gene ID" value="gene-AYBTSS11_LOCUS28911"/>
</dbReference>
<dbReference type="GO" id="GO:0004107">
    <property type="term" value="F:chorismate synthase activity"/>
    <property type="evidence" value="ECO:0007669"/>
    <property type="project" value="UniProtKB-EC"/>
</dbReference>
<reference evidence="10" key="1">
    <citation type="submission" date="2023-10" db="EMBL/GenBank/DDBJ databases">
        <authorList>
            <person name="Domelevo Entfellner J.-B."/>
        </authorList>
    </citation>
    <scope>NUCLEOTIDE SEQUENCE</scope>
</reference>
<dbReference type="Pfam" id="PF01264">
    <property type="entry name" value="Chorismate_synt"/>
    <property type="match status" value="2"/>
</dbReference>
<evidence type="ECO:0000313" key="11">
    <source>
        <dbReference type="Proteomes" id="UP001189624"/>
    </source>
</evidence>
<comment type="function">
    <text evidence="8">Catalyzes the last common step of the biosynthesis of aromatic amino acids, produced via the shikimic acid pathway.</text>
</comment>
<dbReference type="GO" id="GO:0008652">
    <property type="term" value="P:amino acid biosynthetic process"/>
    <property type="evidence" value="ECO:0007669"/>
    <property type="project" value="UniProtKB-KW"/>
</dbReference>
<evidence type="ECO:0000313" key="10">
    <source>
        <dbReference type="EMBL" id="CAJ1976768.1"/>
    </source>
</evidence>
<dbReference type="Gene3D" id="3.60.150.10">
    <property type="entry name" value="Chorismate synthase AroC"/>
    <property type="match status" value="4"/>
</dbReference>
<dbReference type="InterPro" id="IPR000453">
    <property type="entry name" value="Chorismate_synth"/>
</dbReference>
<sequence>MASSLSARPFSTKALSAVASLNSDLRSLSPGYLRLALRPRLSKRLQIQAAGSTYGNHFRVTTYGESHGGGVGCVIDGCPPRIPLSEADMQVDLDRRRPGQSRITTPRKETDTCKIFSGVSEGLTTGTPIHVFVPNTDQRGNDYSEMSLAYRPSHADATYDMKYGVRSVQGGGRSSARETIGRVASGAVAKKILKDFSGTEILAYVSQVHKVILPEDLINHDTLTIGQIESNIVRCPDPEYAEKMIAAIDAVRVRGDSVGGVVTCIVRNCPRGLGSPVFDKLEAELAKAVMSLPATKGFQFGSGFAGTEICLSCDFDLTKMVQIKQRTFLTGSEHNDEFYIDEHGRTRTRTNRSGGIQGGISNGEIINMRIAFKPTSTIGVEEEDQRANEAASLKKQHTVTRDKKETELIARGRHDPCVVPREQVCLLRGDPAPGLHVRLVPDIFADAIYLLAAGNTYGNHFRVTTFGESYGGGVGCVIDGCPPRISLSEADMQVDLERRRLGLTTGTPIHVFVPNTDQIGNDYDEMLLAYRPSHADFTYDMKYGVRSVQGGGRSSARETIGRVASGAVAKKILKDFSGTEILAYVSQVHNIILPEDLIDHDILTFGQIDSNIVRCPDPEYAEKMIAAIDAIQVRGDSIGGVVTCIVRNCPRGLGSPVFDKLEAELAKAVMSVPATKGFQLGSGFAGTFLTGSEHNDEFYIDEHGRTRTRTNRSGGIQGGISNGEIIDMTIAFKPTATIGVEEEDKRDCE</sequence>
<dbReference type="EMBL" id="OY731407">
    <property type="protein sequence ID" value="CAJ1976768.1"/>
    <property type="molecule type" value="Genomic_DNA"/>
</dbReference>
<dbReference type="HAMAP" id="MF_00300">
    <property type="entry name" value="Chorismate_synth"/>
    <property type="match status" value="1"/>
</dbReference>
<keyword evidence="11" id="KW-1185">Reference proteome</keyword>
<dbReference type="SUPFAM" id="SSF103263">
    <property type="entry name" value="Chorismate synthase, AroC"/>
    <property type="match status" value="2"/>
</dbReference>
<dbReference type="GO" id="GO:0010181">
    <property type="term" value="F:FMN binding"/>
    <property type="evidence" value="ECO:0007669"/>
    <property type="project" value="TreeGrafter"/>
</dbReference>
<dbReference type="PROSITE" id="PS00788">
    <property type="entry name" value="CHORISMATE_SYNTHASE_2"/>
    <property type="match status" value="2"/>
</dbReference>
<evidence type="ECO:0000256" key="4">
    <source>
        <dbReference type="ARBA" id="ARBA00013036"/>
    </source>
</evidence>
<comment type="cofactor">
    <cofactor evidence="9">
        <name>FMNH2</name>
        <dbReference type="ChEBI" id="CHEBI:57618"/>
    </cofactor>
    <text evidence="9">Reduced FMN (FMNH(2)).</text>
</comment>
<dbReference type="CDD" id="cd07304">
    <property type="entry name" value="Chorismate_synthase"/>
    <property type="match status" value="2"/>
</dbReference>
<dbReference type="GO" id="GO:0009073">
    <property type="term" value="P:aromatic amino acid family biosynthetic process"/>
    <property type="evidence" value="ECO:0007669"/>
    <property type="project" value="UniProtKB-KW"/>
</dbReference>
<dbReference type="PROSITE" id="PS00787">
    <property type="entry name" value="CHORISMATE_SYNTHASE_1"/>
    <property type="match status" value="1"/>
</dbReference>
<dbReference type="PANTHER" id="PTHR21085">
    <property type="entry name" value="CHORISMATE SYNTHASE"/>
    <property type="match status" value="1"/>
</dbReference>